<dbReference type="SUPFAM" id="SSF47413">
    <property type="entry name" value="lambda repressor-like DNA-binding domains"/>
    <property type="match status" value="1"/>
</dbReference>
<evidence type="ECO:0000259" key="1">
    <source>
        <dbReference type="PROSITE" id="PS50943"/>
    </source>
</evidence>
<reference evidence="2 3" key="1">
    <citation type="submission" date="2016-10" db="EMBL/GenBank/DDBJ databases">
        <authorList>
            <person name="de Groot N.N."/>
        </authorList>
    </citation>
    <scope>NUCLEOTIDE SEQUENCE [LARGE SCALE GENOMIC DNA]</scope>
    <source>
        <strain evidence="2 3">CGMCC 1.9109</strain>
    </source>
</reference>
<gene>
    <name evidence="2" type="ORF">SAMN04488071_0842</name>
</gene>
<dbReference type="CDD" id="cd00093">
    <property type="entry name" value="HTH_XRE"/>
    <property type="match status" value="1"/>
</dbReference>
<keyword evidence="3" id="KW-1185">Reference proteome</keyword>
<dbReference type="AlphaFoldDB" id="A0A1G6VUY8"/>
<dbReference type="PROSITE" id="PS50943">
    <property type="entry name" value="HTH_CROC1"/>
    <property type="match status" value="1"/>
</dbReference>
<evidence type="ECO:0000313" key="2">
    <source>
        <dbReference type="EMBL" id="SDD56635.1"/>
    </source>
</evidence>
<dbReference type="InterPro" id="IPR001387">
    <property type="entry name" value="Cro/C1-type_HTH"/>
</dbReference>
<dbReference type="EMBL" id="FNAK01000002">
    <property type="protein sequence ID" value="SDD56635.1"/>
    <property type="molecule type" value="Genomic_DNA"/>
</dbReference>
<proteinExistence type="predicted"/>
<protein>
    <submittedName>
        <fullName evidence="2">Helix-turn-helix domain-containing protein</fullName>
    </submittedName>
</protein>
<dbReference type="Proteomes" id="UP000183685">
    <property type="component" value="Unassembled WGS sequence"/>
</dbReference>
<sequence>MQKQTEARLEFIPQEYADRLLDGENPIRVFRELRNLSVENVAMLTGLSVQQIASLEEMDLAALPKIAQALQVDLEDLI</sequence>
<dbReference type="RefSeq" id="WP_068305639.1">
    <property type="nucleotide sequence ID" value="NZ_FNAK01000002.1"/>
</dbReference>
<name>A0A1G6VUY8_9PROT</name>
<organism evidence="2 3">
    <name type="scientific">Kordiimonas lacus</name>
    <dbReference type="NCBI Taxonomy" id="637679"/>
    <lineage>
        <taxon>Bacteria</taxon>
        <taxon>Pseudomonadati</taxon>
        <taxon>Pseudomonadota</taxon>
        <taxon>Alphaproteobacteria</taxon>
        <taxon>Kordiimonadales</taxon>
        <taxon>Kordiimonadaceae</taxon>
        <taxon>Kordiimonas</taxon>
    </lineage>
</organism>
<dbReference type="Pfam" id="PF13413">
    <property type="entry name" value="HTH_25"/>
    <property type="match status" value="1"/>
</dbReference>
<dbReference type="Gene3D" id="1.10.260.40">
    <property type="entry name" value="lambda repressor-like DNA-binding domains"/>
    <property type="match status" value="1"/>
</dbReference>
<feature type="domain" description="HTH cro/C1-type" evidence="1">
    <location>
        <begin position="27"/>
        <end position="77"/>
    </location>
</feature>
<dbReference type="InterPro" id="IPR010982">
    <property type="entry name" value="Lambda_DNA-bd_dom_sf"/>
</dbReference>
<dbReference type="OrthoDB" id="407979at2"/>
<accession>A0A1G6VUY8</accession>
<evidence type="ECO:0000313" key="3">
    <source>
        <dbReference type="Proteomes" id="UP000183685"/>
    </source>
</evidence>
<dbReference type="GO" id="GO:0003677">
    <property type="term" value="F:DNA binding"/>
    <property type="evidence" value="ECO:0007669"/>
    <property type="project" value="InterPro"/>
</dbReference>